<proteinExistence type="predicted"/>
<dbReference type="Pfam" id="PF14343">
    <property type="entry name" value="PrcB_C"/>
    <property type="match status" value="1"/>
</dbReference>
<accession>A6TNB7</accession>
<evidence type="ECO:0000259" key="1">
    <source>
        <dbReference type="Pfam" id="PF07833"/>
    </source>
</evidence>
<keyword evidence="4" id="KW-1185">Reference proteome</keyword>
<evidence type="ECO:0000313" key="3">
    <source>
        <dbReference type="EMBL" id="ABR47685.1"/>
    </source>
</evidence>
<evidence type="ECO:0000313" key="4">
    <source>
        <dbReference type="Proteomes" id="UP000001572"/>
    </source>
</evidence>
<dbReference type="InterPro" id="IPR036582">
    <property type="entry name" value="Mao_N_sf"/>
</dbReference>
<reference evidence="4" key="1">
    <citation type="journal article" date="2016" name="Genome Announc.">
        <title>Complete genome sequence of Alkaliphilus metalliredigens strain QYMF, an alkaliphilic and metal-reducing bacterium isolated from borax-contaminated leachate ponds.</title>
        <authorList>
            <person name="Hwang C."/>
            <person name="Copeland A."/>
            <person name="Lucas S."/>
            <person name="Lapidus A."/>
            <person name="Barry K."/>
            <person name="Detter J.C."/>
            <person name="Glavina Del Rio T."/>
            <person name="Hammon N."/>
            <person name="Israni S."/>
            <person name="Dalin E."/>
            <person name="Tice H."/>
            <person name="Pitluck S."/>
            <person name="Chertkov O."/>
            <person name="Brettin T."/>
            <person name="Bruce D."/>
            <person name="Han C."/>
            <person name="Schmutz J."/>
            <person name="Larimer F."/>
            <person name="Land M.L."/>
            <person name="Hauser L."/>
            <person name="Kyrpides N."/>
            <person name="Mikhailova N."/>
            <person name="Ye Q."/>
            <person name="Zhou J."/>
            <person name="Richardson P."/>
            <person name="Fields M.W."/>
        </authorList>
    </citation>
    <scope>NUCLEOTIDE SEQUENCE [LARGE SCALE GENOMIC DNA]</scope>
    <source>
        <strain evidence="4">QYMF</strain>
    </source>
</reference>
<dbReference type="Gene3D" id="3.30.457.10">
    <property type="entry name" value="Copper amine oxidase-like, N-terminal domain"/>
    <property type="match status" value="1"/>
</dbReference>
<dbReference type="Pfam" id="PF07833">
    <property type="entry name" value="Cu_amine_oxidN1"/>
    <property type="match status" value="1"/>
</dbReference>
<sequence length="375" mass="42079">MDMGKLPMSSFDTAVSDLTREPSMINEKMLQKQREIDKYLFEDHAEEINKKGFMVTHTGPYDDYVEIGITPYNEENATYLYDIFGEDNVKIVEGQQAITLPLHADIGVVDADTVIPIVHYENQIIKEGNPVGIQVNGQLLELDVEPFIENNRTLIPLRGVMEQLGANVKWHPERRVVEVHTEDINIELVIGENTAKVIRNIDGISQEETLELEVPSKIVDGRTFILGRFVTETLGAKVEWNESLRLMIIETDGESDIIGVERPIDFEIVENQVIEGNEAVSKWYQDKFNSEGIYSLIDGDWIYVLVSAGEKPTGGYDLQIDSITEVTPGTAYVHAALKAADKDAMVTQALTYPNAVVRFLKDGIETIEGDLVNLH</sequence>
<protein>
    <submittedName>
        <fullName evidence="3">Copper amine oxidase domain protein</fullName>
    </submittedName>
</protein>
<organism evidence="3 4">
    <name type="scientific">Alkaliphilus metalliredigens (strain QYMF)</name>
    <dbReference type="NCBI Taxonomy" id="293826"/>
    <lineage>
        <taxon>Bacteria</taxon>
        <taxon>Bacillati</taxon>
        <taxon>Bacillota</taxon>
        <taxon>Clostridia</taxon>
        <taxon>Peptostreptococcales</taxon>
        <taxon>Natronincolaceae</taxon>
        <taxon>Alkaliphilus</taxon>
    </lineage>
</organism>
<feature type="domain" description="PrcB C-terminal" evidence="2">
    <location>
        <begin position="302"/>
        <end position="359"/>
    </location>
</feature>
<dbReference type="eggNOG" id="COG3858">
    <property type="taxonomic scope" value="Bacteria"/>
</dbReference>
<dbReference type="InterPro" id="IPR012854">
    <property type="entry name" value="Cu_amine_oxidase-like_N"/>
</dbReference>
<evidence type="ECO:0000259" key="2">
    <source>
        <dbReference type="Pfam" id="PF14343"/>
    </source>
</evidence>
<gene>
    <name evidence="3" type="ordered locus">Amet_1489</name>
</gene>
<dbReference type="AlphaFoldDB" id="A6TNB7"/>
<dbReference type="HOGENOM" id="CLU_038124_0_0_9"/>
<name>A6TNB7_ALKMQ</name>
<dbReference type="EMBL" id="CP000724">
    <property type="protein sequence ID" value="ABR47685.1"/>
    <property type="molecule type" value="Genomic_DNA"/>
</dbReference>
<dbReference type="Proteomes" id="UP000001572">
    <property type="component" value="Chromosome"/>
</dbReference>
<dbReference type="InterPro" id="IPR025748">
    <property type="entry name" value="PrcB_C_dom"/>
</dbReference>
<dbReference type="KEGG" id="amt:Amet_1489"/>
<feature type="domain" description="Copper amine oxidase-like N-terminal" evidence="1">
    <location>
        <begin position="134"/>
        <end position="249"/>
    </location>
</feature>
<dbReference type="SUPFAM" id="SSF55383">
    <property type="entry name" value="Copper amine oxidase, domain N"/>
    <property type="match status" value="2"/>
</dbReference>
<dbReference type="STRING" id="293826.Amet_1489"/>